<dbReference type="AlphaFoldDB" id="A0AAU8N408"/>
<feature type="region of interest" description="Disordered" evidence="1">
    <location>
        <begin position="746"/>
        <end position="792"/>
    </location>
</feature>
<evidence type="ECO:0000256" key="1">
    <source>
        <dbReference type="SAM" id="MobiDB-lite"/>
    </source>
</evidence>
<dbReference type="EMBL" id="CP159989">
    <property type="protein sequence ID" value="XCP82152.1"/>
    <property type="molecule type" value="Genomic_DNA"/>
</dbReference>
<organism evidence="2">
    <name type="scientific">Actinomyces timonensis</name>
    <dbReference type="NCBI Taxonomy" id="1288391"/>
    <lineage>
        <taxon>Bacteria</taxon>
        <taxon>Bacillati</taxon>
        <taxon>Actinomycetota</taxon>
        <taxon>Actinomycetes</taxon>
        <taxon>Actinomycetales</taxon>
        <taxon>Actinomycetaceae</taxon>
        <taxon>Actinomyces</taxon>
    </lineage>
</organism>
<proteinExistence type="predicted"/>
<evidence type="ECO:0008006" key="3">
    <source>
        <dbReference type="Google" id="ProtNLM"/>
    </source>
</evidence>
<gene>
    <name evidence="2" type="ORF">ABXS69_09385</name>
</gene>
<reference evidence="2" key="1">
    <citation type="submission" date="2024-05" db="EMBL/GenBank/DDBJ databases">
        <title>Draft genome assemblies of 36 bacteria isolated from hibernating arctic ground squirrels.</title>
        <authorList>
            <person name="McKee H."/>
            <person name="Mullen L."/>
            <person name="Drown D.M."/>
            <person name="Duddleston K.N."/>
        </authorList>
    </citation>
    <scope>NUCLEOTIDE SEQUENCE</scope>
    <source>
        <strain evidence="2">AR004</strain>
    </source>
</reference>
<sequence length="792" mass="86070">MPSPSWHHAYNGIPTLRERTLGTEERFAGDRAPSGHDLLQPKDLSGEMDISITVASPTVPGQRAKDGRVVVASRAGAVDGARDWDDATIPVTALKGALSSAYEAVTASRMRVFSGHDRVLTHRRTPQESTTLYPVFLVPAPVDREGTGLRARIMLGKNPRPEQGRWNHPKYVCAVVLPDSEKSRTALYDKSGRFMYAGAAKEKKRRLVGSTSEGVRARLGQLRVATPHLSRISFSAQEEKFYSSRRLILASVNGERFCGTVSNQGKAESSSFTGYVVRLTPSDSAPLIDTKLNEFIFFDTKKNRTHRSVSSQVLDHLVEILHSYLENIRLLTRQESRRRAQGPSEDSKTRASDAPRTWLIDSILSNGGPGLEADRPAIEQHIRALAAAEPGVPLFASLSDDGEITGLYVSQVGRRVGAGAVAPSTLAESGGISPARDYAQASPADRVWGFVADEKLEAQGQAAAVHGRITIHPIVPTRQPEGIGWLRLPKDGSTGWVLPTLASPKPATGAPYLHTKNGAPLPEEATRGETYTSGQRLIRKVYPSHRRFIGQQVGRVPGTTSLSDRPEVGQSAVGSYLAPGARFTASISFEGLTEEELAILVWLLTPERLVPRGEKRASQGQPVAGFHRLGFGKPLGLGMVEIRATDVVARTGAEMAELYCDLTGCLGAGTSRTSSDDDGQRRVESCLDALPEDFESRPAVQAFVRAAFGWEDGAAVRYPDAHLPVGEDISPITAWFKAREENRVKHQSEPSSCPVDSRFHLPGLVDSDAPRSSGRRGKRRRSRGRRRKAGPK</sequence>
<protein>
    <recommendedName>
        <fullName evidence="3">CRISPR-associated protein</fullName>
    </recommendedName>
</protein>
<accession>A0AAU8N408</accession>
<feature type="compositionally biased region" description="Basic residues" evidence="1">
    <location>
        <begin position="773"/>
        <end position="792"/>
    </location>
</feature>
<evidence type="ECO:0000313" key="2">
    <source>
        <dbReference type="EMBL" id="XCP82152.1"/>
    </source>
</evidence>
<name>A0AAU8N408_9ACTO</name>
<dbReference type="RefSeq" id="WP_366180397.1">
    <property type="nucleotide sequence ID" value="NZ_CP159989.1"/>
</dbReference>